<dbReference type="InterPro" id="IPR050804">
    <property type="entry name" value="MCC"/>
</dbReference>
<dbReference type="Gene3D" id="2.60.210.10">
    <property type="entry name" value="Apoptosis, Tumor Necrosis Factor Receptor Associated Protein 2, Chain A"/>
    <property type="match status" value="1"/>
</dbReference>
<dbReference type="PANTHER" id="PTHR46236:SF12">
    <property type="entry name" value="MATH DOMAIN-CONTAINING PROTEIN"/>
    <property type="match status" value="1"/>
</dbReference>
<keyword evidence="1" id="KW-0175">Coiled coil</keyword>
<accession>A0ABD0YZV5</accession>
<gene>
    <name evidence="3" type="ORF">V5N11_007526</name>
</gene>
<dbReference type="Proteomes" id="UP001558713">
    <property type="component" value="Unassembled WGS sequence"/>
</dbReference>
<dbReference type="PANTHER" id="PTHR46236">
    <property type="entry name" value="TRAF-LIKE SUPERFAMILY PROTEIN"/>
    <property type="match status" value="1"/>
</dbReference>
<protein>
    <submittedName>
        <fullName evidence="3">MATH domain and coiled-coil domain-containing protein</fullName>
    </submittedName>
</protein>
<dbReference type="SUPFAM" id="SSF49599">
    <property type="entry name" value="TRAF domain-like"/>
    <property type="match status" value="1"/>
</dbReference>
<evidence type="ECO:0000256" key="1">
    <source>
        <dbReference type="ARBA" id="ARBA00023054"/>
    </source>
</evidence>
<dbReference type="PROSITE" id="PS50144">
    <property type="entry name" value="MATH"/>
    <property type="match status" value="1"/>
</dbReference>
<comment type="caution">
    <text evidence="3">The sequence shown here is derived from an EMBL/GenBank/DDBJ whole genome shotgun (WGS) entry which is preliminary data.</text>
</comment>
<dbReference type="AlphaFoldDB" id="A0ABD0YZV5"/>
<evidence type="ECO:0000313" key="3">
    <source>
        <dbReference type="EMBL" id="KAL1187983.1"/>
    </source>
</evidence>
<proteinExistence type="predicted"/>
<keyword evidence="4" id="KW-1185">Reference proteome</keyword>
<sequence>MENYQQTSFTLEIDKFSEKEAAIFSPIFVSGGCEWLIQVYPKECLIKNHLSVFFHVAKPESLQPGWKRRAIISYIILNHSGEELKRTPEACYLFCHEFPS</sequence>
<evidence type="ECO:0000259" key="2">
    <source>
        <dbReference type="PROSITE" id="PS50144"/>
    </source>
</evidence>
<dbReference type="CDD" id="cd00121">
    <property type="entry name" value="MATH"/>
    <property type="match status" value="1"/>
</dbReference>
<evidence type="ECO:0000313" key="4">
    <source>
        <dbReference type="Proteomes" id="UP001558713"/>
    </source>
</evidence>
<organism evidence="3 4">
    <name type="scientific">Cardamine amara subsp. amara</name>
    <dbReference type="NCBI Taxonomy" id="228776"/>
    <lineage>
        <taxon>Eukaryota</taxon>
        <taxon>Viridiplantae</taxon>
        <taxon>Streptophyta</taxon>
        <taxon>Embryophyta</taxon>
        <taxon>Tracheophyta</taxon>
        <taxon>Spermatophyta</taxon>
        <taxon>Magnoliopsida</taxon>
        <taxon>eudicotyledons</taxon>
        <taxon>Gunneridae</taxon>
        <taxon>Pentapetalae</taxon>
        <taxon>rosids</taxon>
        <taxon>malvids</taxon>
        <taxon>Brassicales</taxon>
        <taxon>Brassicaceae</taxon>
        <taxon>Cardamineae</taxon>
        <taxon>Cardamine</taxon>
    </lineage>
</organism>
<name>A0ABD0YZV5_CARAN</name>
<feature type="domain" description="MATH" evidence="2">
    <location>
        <begin position="6"/>
        <end position="100"/>
    </location>
</feature>
<dbReference type="Pfam" id="PF22486">
    <property type="entry name" value="MATH_2"/>
    <property type="match status" value="1"/>
</dbReference>
<reference evidence="3 4" key="1">
    <citation type="submission" date="2024-04" db="EMBL/GenBank/DDBJ databases">
        <title>Genome assembly C_amara_ONT_v2.</title>
        <authorList>
            <person name="Yant L."/>
            <person name="Moore C."/>
            <person name="Slenker M."/>
        </authorList>
    </citation>
    <scope>NUCLEOTIDE SEQUENCE [LARGE SCALE GENOMIC DNA]</scope>
    <source>
        <tissue evidence="3">Leaf</tissue>
    </source>
</reference>
<dbReference type="InterPro" id="IPR002083">
    <property type="entry name" value="MATH/TRAF_dom"/>
</dbReference>
<dbReference type="InterPro" id="IPR008974">
    <property type="entry name" value="TRAF-like"/>
</dbReference>
<dbReference type="EMBL" id="JBANAX010000936">
    <property type="protein sequence ID" value="KAL1187983.1"/>
    <property type="molecule type" value="Genomic_DNA"/>
</dbReference>